<evidence type="ECO:0000313" key="2">
    <source>
        <dbReference type="EMBL" id="KAK7244989.1"/>
    </source>
</evidence>
<protein>
    <submittedName>
        <fullName evidence="2">Uncharacterized protein</fullName>
    </submittedName>
</protein>
<gene>
    <name evidence="2" type="ORF">RIF29_39818</name>
</gene>
<dbReference type="Proteomes" id="UP001372338">
    <property type="component" value="Unassembled WGS sequence"/>
</dbReference>
<dbReference type="EMBL" id="JAYWIO010000008">
    <property type="protein sequence ID" value="KAK7244989.1"/>
    <property type="molecule type" value="Genomic_DNA"/>
</dbReference>
<evidence type="ECO:0000313" key="3">
    <source>
        <dbReference type="Proteomes" id="UP001372338"/>
    </source>
</evidence>
<name>A0AAN9E2F0_CROPI</name>
<feature type="region of interest" description="Disordered" evidence="1">
    <location>
        <begin position="22"/>
        <end position="44"/>
    </location>
</feature>
<comment type="caution">
    <text evidence="2">The sequence shown here is derived from an EMBL/GenBank/DDBJ whole genome shotgun (WGS) entry which is preliminary data.</text>
</comment>
<accession>A0AAN9E2F0</accession>
<proteinExistence type="predicted"/>
<evidence type="ECO:0000256" key="1">
    <source>
        <dbReference type="SAM" id="MobiDB-lite"/>
    </source>
</evidence>
<sequence length="162" mass="17345">MHLVSPSAGLLPVGAIQENSPGLNWWSPATAKSGGKQDDKGKSFPVEGVVHPGALIILPPPLEVARPKVQRNSLPAGNLDDMTVYGEAFEDVFVLSMNRENEAFPQRGKTIGLPAVYSEDNGKEPGTLNSDVTGCASNFKEEQRIIDESNLHEPLSQIILSG</sequence>
<keyword evidence="3" id="KW-1185">Reference proteome</keyword>
<organism evidence="2 3">
    <name type="scientific">Crotalaria pallida</name>
    <name type="common">Smooth rattlebox</name>
    <name type="synonym">Crotalaria striata</name>
    <dbReference type="NCBI Taxonomy" id="3830"/>
    <lineage>
        <taxon>Eukaryota</taxon>
        <taxon>Viridiplantae</taxon>
        <taxon>Streptophyta</taxon>
        <taxon>Embryophyta</taxon>
        <taxon>Tracheophyta</taxon>
        <taxon>Spermatophyta</taxon>
        <taxon>Magnoliopsida</taxon>
        <taxon>eudicotyledons</taxon>
        <taxon>Gunneridae</taxon>
        <taxon>Pentapetalae</taxon>
        <taxon>rosids</taxon>
        <taxon>fabids</taxon>
        <taxon>Fabales</taxon>
        <taxon>Fabaceae</taxon>
        <taxon>Papilionoideae</taxon>
        <taxon>50 kb inversion clade</taxon>
        <taxon>genistoids sensu lato</taxon>
        <taxon>core genistoids</taxon>
        <taxon>Crotalarieae</taxon>
        <taxon>Crotalaria</taxon>
    </lineage>
</organism>
<reference evidence="2 3" key="1">
    <citation type="submission" date="2024-01" db="EMBL/GenBank/DDBJ databases">
        <title>The genomes of 5 underutilized Papilionoideae crops provide insights into root nodulation and disease resistanc.</title>
        <authorList>
            <person name="Yuan L."/>
        </authorList>
    </citation>
    <scope>NUCLEOTIDE SEQUENCE [LARGE SCALE GENOMIC DNA]</scope>
    <source>
        <strain evidence="2">ZHUSHIDOU_FW_LH</strain>
        <tissue evidence="2">Leaf</tissue>
    </source>
</reference>
<dbReference type="AlphaFoldDB" id="A0AAN9E2F0"/>